<organism evidence="2 3">
    <name type="scientific">Treponema berlinense</name>
    <dbReference type="NCBI Taxonomy" id="225004"/>
    <lineage>
        <taxon>Bacteria</taxon>
        <taxon>Pseudomonadati</taxon>
        <taxon>Spirochaetota</taxon>
        <taxon>Spirochaetia</taxon>
        <taxon>Spirochaetales</taxon>
        <taxon>Treponemataceae</taxon>
        <taxon>Treponema</taxon>
    </lineage>
</organism>
<evidence type="ECO:0000313" key="3">
    <source>
        <dbReference type="Proteomes" id="UP000190395"/>
    </source>
</evidence>
<dbReference type="AlphaFoldDB" id="A0A1T4PAL6"/>
<dbReference type="RefSeq" id="WP_078931241.1">
    <property type="nucleotide sequence ID" value="NZ_CAMCOW010000035.1"/>
</dbReference>
<dbReference type="GeneID" id="303367739"/>
<name>A0A1T4PAL6_9SPIR</name>
<dbReference type="InterPro" id="IPR014867">
    <property type="entry name" value="Spore_coat_CotH_CotH2/3/7"/>
</dbReference>
<reference evidence="2 3" key="1">
    <citation type="submission" date="2017-02" db="EMBL/GenBank/DDBJ databases">
        <authorList>
            <person name="Peterson S.W."/>
        </authorList>
    </citation>
    <scope>NUCLEOTIDE SEQUENCE [LARGE SCALE GENOMIC DNA]</scope>
    <source>
        <strain evidence="2 3">ATCC BAA-909</strain>
    </source>
</reference>
<feature type="transmembrane region" description="Helical" evidence="1">
    <location>
        <begin position="9"/>
        <end position="28"/>
    </location>
</feature>
<dbReference type="Pfam" id="PF08757">
    <property type="entry name" value="CotH"/>
    <property type="match status" value="1"/>
</dbReference>
<evidence type="ECO:0000256" key="1">
    <source>
        <dbReference type="SAM" id="Phobius"/>
    </source>
</evidence>
<keyword evidence="1" id="KW-0472">Membrane</keyword>
<dbReference type="EMBL" id="FUXC01000008">
    <property type="protein sequence ID" value="SJZ88593.1"/>
    <property type="molecule type" value="Genomic_DNA"/>
</dbReference>
<protein>
    <submittedName>
        <fullName evidence="2">CotH protein</fullName>
    </submittedName>
</protein>
<proteinExistence type="predicted"/>
<gene>
    <name evidence="2" type="ORF">SAMN02745152_01507</name>
</gene>
<keyword evidence="1" id="KW-0812">Transmembrane</keyword>
<dbReference type="Proteomes" id="UP000190395">
    <property type="component" value="Unassembled WGS sequence"/>
</dbReference>
<evidence type="ECO:0000313" key="2">
    <source>
        <dbReference type="EMBL" id="SJZ88593.1"/>
    </source>
</evidence>
<accession>A0A1T4PAL6</accession>
<sequence>MFKKNSARLYIYLLILSLLMIGFVFMSGKNQITKERVFDCGLPVIFIETDGEKRIKSKEQYVDADFFIYENYNSYENSKGSKYRGKIRGRGNTTWTFRKKPYLAKLNEESSILEMPAAQKWTIRPFMTDKSKVRDAYATFIAAKILNSGVWTPSFKFVNLYLNNNFSGLYCIYEKVEQGENRIKLPEGSFLFVVNSRMNKEWNFRSTQGVPFSLVDNYVPEDKFLYEKGILQSIEDQIYLPDNSKVFDFIDKDSFVDWYLISEFSKNRDSNFIASCFMYFDSQKQKLFMGPVWDFDIAFGGSHMDKNYLPEDSWINKFHWYKELWRNDEFKSAVKHRWNEKKEELKNSFSYMNTLAEKLAPSAEIDDLVWRTLGRKQWPHTPGYKKRKTYDSEVNYVLDWCGKRYEWMDSFINSL</sequence>
<keyword evidence="1" id="KW-1133">Transmembrane helix</keyword>
<dbReference type="OrthoDB" id="9803752at2"/>
<keyword evidence="3" id="KW-1185">Reference proteome</keyword>
<dbReference type="STRING" id="225004.SAMN02745152_01507"/>